<feature type="compositionally biased region" description="Low complexity" evidence="1">
    <location>
        <begin position="137"/>
        <end position="155"/>
    </location>
</feature>
<gene>
    <name evidence="2" type="ORF">B0I35DRAFT_404406</name>
</gene>
<dbReference type="AlphaFoldDB" id="A0A8K0T2T4"/>
<reference evidence="2" key="1">
    <citation type="journal article" date="2021" name="Nat. Commun.">
        <title>Genetic determinants of endophytism in the Arabidopsis root mycobiome.</title>
        <authorList>
            <person name="Mesny F."/>
            <person name="Miyauchi S."/>
            <person name="Thiergart T."/>
            <person name="Pickel B."/>
            <person name="Atanasova L."/>
            <person name="Karlsson M."/>
            <person name="Huettel B."/>
            <person name="Barry K.W."/>
            <person name="Haridas S."/>
            <person name="Chen C."/>
            <person name="Bauer D."/>
            <person name="Andreopoulos W."/>
            <person name="Pangilinan J."/>
            <person name="LaButti K."/>
            <person name="Riley R."/>
            <person name="Lipzen A."/>
            <person name="Clum A."/>
            <person name="Drula E."/>
            <person name="Henrissat B."/>
            <person name="Kohler A."/>
            <person name="Grigoriev I.V."/>
            <person name="Martin F.M."/>
            <person name="Hacquard S."/>
        </authorList>
    </citation>
    <scope>NUCLEOTIDE SEQUENCE</scope>
    <source>
        <strain evidence="2">MPI-CAGE-CH-0235</strain>
    </source>
</reference>
<dbReference type="Proteomes" id="UP000813444">
    <property type="component" value="Unassembled WGS sequence"/>
</dbReference>
<evidence type="ECO:0000256" key="1">
    <source>
        <dbReference type="SAM" id="MobiDB-lite"/>
    </source>
</evidence>
<feature type="compositionally biased region" description="Low complexity" evidence="1">
    <location>
        <begin position="87"/>
        <end position="104"/>
    </location>
</feature>
<evidence type="ECO:0008006" key="4">
    <source>
        <dbReference type="Google" id="ProtNLM"/>
    </source>
</evidence>
<organism evidence="2 3">
    <name type="scientific">Stachybotrys elegans</name>
    <dbReference type="NCBI Taxonomy" id="80388"/>
    <lineage>
        <taxon>Eukaryota</taxon>
        <taxon>Fungi</taxon>
        <taxon>Dikarya</taxon>
        <taxon>Ascomycota</taxon>
        <taxon>Pezizomycotina</taxon>
        <taxon>Sordariomycetes</taxon>
        <taxon>Hypocreomycetidae</taxon>
        <taxon>Hypocreales</taxon>
        <taxon>Stachybotryaceae</taxon>
        <taxon>Stachybotrys</taxon>
    </lineage>
</organism>
<comment type="caution">
    <text evidence="2">The sequence shown here is derived from an EMBL/GenBank/DDBJ whole genome shotgun (WGS) entry which is preliminary data.</text>
</comment>
<accession>A0A8K0T2T4</accession>
<dbReference type="OrthoDB" id="5429993at2759"/>
<name>A0A8K0T2T4_9HYPO</name>
<keyword evidence="3" id="KW-1185">Reference proteome</keyword>
<proteinExistence type="predicted"/>
<evidence type="ECO:0000313" key="3">
    <source>
        <dbReference type="Proteomes" id="UP000813444"/>
    </source>
</evidence>
<dbReference type="EMBL" id="JAGPNK010000001">
    <property type="protein sequence ID" value="KAH7329153.1"/>
    <property type="molecule type" value="Genomic_DNA"/>
</dbReference>
<feature type="compositionally biased region" description="Polar residues" evidence="1">
    <location>
        <begin position="42"/>
        <end position="51"/>
    </location>
</feature>
<feature type="compositionally biased region" description="Polar residues" evidence="1">
    <location>
        <begin position="18"/>
        <end position="33"/>
    </location>
</feature>
<sequence>MSAIPRSRSIRKPPTPSSEPAQDSKTSRVNASPSRLPVNKPIQRSDTSTVLRSGRVVSGAADRKPSIRQRPNASTQEPGRRDASHYPPSTTVTRPTATRRPSSADGESPQPRRVPTHTRAKSTVTSVSGATILRAPSQSQSSASSSTTTTTTTTTRSLHARKASVDKTAATASSASSQPQPRLRPAFTTLQQHFSPAKNLAPKPLTSSYLAPPSPSKLPANVAASAETSRLQGELLQLHLLDRDATTVEEQWHASAKDKLGERFEKLARAGKTLSDQERASREDENALVLRQWGSGLDLEEKIQHLDAVAKGVWSLSEPGGRYARVVKRFERWISGVCEVEEARKDSSLAMSKEVDALFIGELDASWGEECASMIRKLDGWQRQLQSIEPIPEDGEGQVSSLGRMMGGLKSLVLDMLAELTIMDEMQQEALAREDEWIRRMNREDDADDAPRAGAIWRSV</sequence>
<protein>
    <recommendedName>
        <fullName evidence="4">Aga1 a-agglutinin anchor subunit</fullName>
    </recommendedName>
</protein>
<feature type="region of interest" description="Disordered" evidence="1">
    <location>
        <begin position="1"/>
        <end position="224"/>
    </location>
</feature>
<evidence type="ECO:0000313" key="2">
    <source>
        <dbReference type="EMBL" id="KAH7329153.1"/>
    </source>
</evidence>
<feature type="compositionally biased region" description="Low complexity" evidence="1">
    <location>
        <begin position="168"/>
        <end position="177"/>
    </location>
</feature>